<dbReference type="RefSeq" id="WP_171607257.1">
    <property type="nucleotide sequence ID" value="NZ_WHPF01000005.1"/>
</dbReference>
<keyword evidence="2" id="KW-1185">Reference proteome</keyword>
<evidence type="ECO:0000313" key="2">
    <source>
        <dbReference type="Proteomes" id="UP000598971"/>
    </source>
</evidence>
<sequence length="201" mass="22487">MIKKISRERTYQLYKKFPSSFYISDQFTYPDLFETYVLTTASKSVRGHATNMAKATQQLYTVLQIPSLIFLGDTKVPWLSQNNAYPPVQRAMQFLATGKLGTAFNGGLQVATKDVSAFFVHLFWLVRCNAALPIFYWMNEEQTILANLCQYGNIHLSTLTAAADAQLQAAIPATNLYVYEGAYCQEAWGAANKIGGRSLIV</sequence>
<evidence type="ECO:0000313" key="1">
    <source>
        <dbReference type="EMBL" id="NNV55326.1"/>
    </source>
</evidence>
<name>A0A8J8JWI1_9BACT</name>
<proteinExistence type="predicted"/>
<comment type="caution">
    <text evidence="1">The sequence shown here is derived from an EMBL/GenBank/DDBJ whole genome shotgun (WGS) entry which is preliminary data.</text>
</comment>
<dbReference type="EMBL" id="WHPF01000005">
    <property type="protein sequence ID" value="NNV55326.1"/>
    <property type="molecule type" value="Genomic_DNA"/>
</dbReference>
<gene>
    <name evidence="1" type="ORF">GD597_07645</name>
</gene>
<dbReference type="Proteomes" id="UP000598971">
    <property type="component" value="Unassembled WGS sequence"/>
</dbReference>
<protein>
    <submittedName>
        <fullName evidence="1">Uncharacterized protein</fullName>
    </submittedName>
</protein>
<organism evidence="1 2">
    <name type="scientific">Limnovirga soli</name>
    <dbReference type="NCBI Taxonomy" id="2656915"/>
    <lineage>
        <taxon>Bacteria</taxon>
        <taxon>Pseudomonadati</taxon>
        <taxon>Bacteroidota</taxon>
        <taxon>Chitinophagia</taxon>
        <taxon>Chitinophagales</taxon>
        <taxon>Chitinophagaceae</taxon>
        <taxon>Limnovirga</taxon>
    </lineage>
</organism>
<dbReference type="AlphaFoldDB" id="A0A8J8JWI1"/>
<reference evidence="1" key="1">
    <citation type="submission" date="2019-10" db="EMBL/GenBank/DDBJ databases">
        <title>Draft genome sequence of Panacibacter sp. KCS-6.</title>
        <authorList>
            <person name="Yim K.J."/>
        </authorList>
    </citation>
    <scope>NUCLEOTIDE SEQUENCE</scope>
    <source>
        <strain evidence="1">KCS-6</strain>
    </source>
</reference>
<accession>A0A8J8JWI1</accession>